<dbReference type="AlphaFoldDB" id="A0A853EMA9"/>
<reference evidence="1 2" key="1">
    <citation type="submission" date="2020-07" db="EMBL/GenBank/DDBJ databases">
        <title>MOT database genomes.</title>
        <authorList>
            <person name="Joseph S."/>
            <person name="Aduse-Opoku J."/>
            <person name="Hashim A."/>
            <person name="Wade W."/>
            <person name="Curtis M."/>
        </authorList>
    </citation>
    <scope>NUCLEOTIDE SEQUENCE [LARGE SCALE GENOMIC DNA]</scope>
    <source>
        <strain evidence="1 2">WMus004</strain>
    </source>
</reference>
<organism evidence="1 2">
    <name type="scientific">Actinomyces bowdenii</name>
    <dbReference type="NCBI Taxonomy" id="131109"/>
    <lineage>
        <taxon>Bacteria</taxon>
        <taxon>Bacillati</taxon>
        <taxon>Actinomycetota</taxon>
        <taxon>Actinomycetes</taxon>
        <taxon>Actinomycetales</taxon>
        <taxon>Actinomycetaceae</taxon>
        <taxon>Actinomyces</taxon>
    </lineage>
</organism>
<accession>A0A853EMA9</accession>
<name>A0A853EMA9_9ACTO</name>
<dbReference type="Proteomes" id="UP000572528">
    <property type="component" value="Unassembled WGS sequence"/>
</dbReference>
<dbReference type="EMBL" id="JACBXV010000127">
    <property type="protein sequence ID" value="NYS69650.1"/>
    <property type="molecule type" value="Genomic_DNA"/>
</dbReference>
<sequence length="213" mass="23453">MSFKKMIKPHSFKVRHITSGMTLFLVIVAGFQLWQWKQGAVSDSVPTVVSTVFSSDSRHYSCEGVPDNSVEILLDRRDLTYKFHKHKESFACRVRYDDNEGAGSVSVDYGSGSYPLLWNSSSQALASSTSEEFRLDHIAQGKGRVYHDENIRLVDAVYICGSNEFYLRVNVGGYAEGTPAVENVKNFVASMLPEHCGAGVSLESESPSDPAAG</sequence>
<dbReference type="RefSeq" id="WP_179900921.1">
    <property type="nucleotide sequence ID" value="NZ_JACBXV010000127.1"/>
</dbReference>
<gene>
    <name evidence="1" type="ORF">HZZ05_09025</name>
</gene>
<evidence type="ECO:0000313" key="2">
    <source>
        <dbReference type="Proteomes" id="UP000572528"/>
    </source>
</evidence>
<evidence type="ECO:0008006" key="3">
    <source>
        <dbReference type="Google" id="ProtNLM"/>
    </source>
</evidence>
<comment type="caution">
    <text evidence="1">The sequence shown here is derived from an EMBL/GenBank/DDBJ whole genome shotgun (WGS) entry which is preliminary data.</text>
</comment>
<proteinExistence type="predicted"/>
<protein>
    <recommendedName>
        <fullName evidence="3">DUF3558 domain-containing protein</fullName>
    </recommendedName>
</protein>
<evidence type="ECO:0000313" key="1">
    <source>
        <dbReference type="EMBL" id="NYS69650.1"/>
    </source>
</evidence>